<protein>
    <submittedName>
        <fullName evidence="1">Uncharacterized protein</fullName>
    </submittedName>
</protein>
<organism evidence="1">
    <name type="scientific">Lepeophtheirus salmonis</name>
    <name type="common">Salmon louse</name>
    <name type="synonym">Caligus salmonis</name>
    <dbReference type="NCBI Taxonomy" id="72036"/>
    <lineage>
        <taxon>Eukaryota</taxon>
        <taxon>Metazoa</taxon>
        <taxon>Ecdysozoa</taxon>
        <taxon>Arthropoda</taxon>
        <taxon>Crustacea</taxon>
        <taxon>Multicrustacea</taxon>
        <taxon>Hexanauplia</taxon>
        <taxon>Copepoda</taxon>
        <taxon>Siphonostomatoida</taxon>
        <taxon>Caligidae</taxon>
        <taxon>Lepeophtheirus</taxon>
    </lineage>
</organism>
<feature type="non-terminal residue" evidence="1">
    <location>
        <position position="1"/>
    </location>
</feature>
<name>A0A0K2VL42_LEPSM</name>
<dbReference type="AlphaFoldDB" id="A0A0K2VL42"/>
<evidence type="ECO:0000313" key="1">
    <source>
        <dbReference type="EMBL" id="CDW51174.1"/>
    </source>
</evidence>
<reference evidence="1" key="1">
    <citation type="submission" date="2014-05" db="EMBL/GenBank/DDBJ databases">
        <authorList>
            <person name="Chronopoulou M."/>
        </authorList>
    </citation>
    <scope>NUCLEOTIDE SEQUENCE</scope>
    <source>
        <tissue evidence="1">Whole organism</tissue>
    </source>
</reference>
<accession>A0A0K2VL42</accession>
<dbReference type="EMBL" id="HACA01033812">
    <property type="protein sequence ID" value="CDW51174.1"/>
    <property type="molecule type" value="Transcribed_RNA"/>
</dbReference>
<sequence length="58" mass="7392">SIFRNPDRRRRYFVHFIQFSIDYRYLISYQLFHSPHTLLYSYQNYEPYQYRGNSNFRG</sequence>
<proteinExistence type="predicted"/>